<organism evidence="1 2">
    <name type="scientific">Portunus trituberculatus</name>
    <name type="common">Swimming crab</name>
    <name type="synonym">Neptunus trituberculatus</name>
    <dbReference type="NCBI Taxonomy" id="210409"/>
    <lineage>
        <taxon>Eukaryota</taxon>
        <taxon>Metazoa</taxon>
        <taxon>Ecdysozoa</taxon>
        <taxon>Arthropoda</taxon>
        <taxon>Crustacea</taxon>
        <taxon>Multicrustacea</taxon>
        <taxon>Malacostraca</taxon>
        <taxon>Eumalacostraca</taxon>
        <taxon>Eucarida</taxon>
        <taxon>Decapoda</taxon>
        <taxon>Pleocyemata</taxon>
        <taxon>Brachyura</taxon>
        <taxon>Eubrachyura</taxon>
        <taxon>Portunoidea</taxon>
        <taxon>Portunidae</taxon>
        <taxon>Portuninae</taxon>
        <taxon>Portunus</taxon>
    </lineage>
</organism>
<dbReference type="Proteomes" id="UP000324222">
    <property type="component" value="Unassembled WGS sequence"/>
</dbReference>
<accession>A0A5B7I5Y3</accession>
<keyword evidence="2" id="KW-1185">Reference proteome</keyword>
<comment type="caution">
    <text evidence="1">The sequence shown here is derived from an EMBL/GenBank/DDBJ whole genome shotgun (WGS) entry which is preliminary data.</text>
</comment>
<evidence type="ECO:0000313" key="2">
    <source>
        <dbReference type="Proteomes" id="UP000324222"/>
    </source>
</evidence>
<dbReference type="EMBL" id="VSRR010045607">
    <property type="protein sequence ID" value="MPC77326.1"/>
    <property type="molecule type" value="Genomic_DNA"/>
</dbReference>
<proteinExistence type="predicted"/>
<reference evidence="1 2" key="1">
    <citation type="submission" date="2019-05" db="EMBL/GenBank/DDBJ databases">
        <title>Another draft genome of Portunus trituberculatus and its Hox gene families provides insights of decapod evolution.</title>
        <authorList>
            <person name="Jeong J.-H."/>
            <person name="Song I."/>
            <person name="Kim S."/>
            <person name="Choi T."/>
            <person name="Kim D."/>
            <person name="Ryu S."/>
            <person name="Kim W."/>
        </authorList>
    </citation>
    <scope>NUCLEOTIDE SEQUENCE [LARGE SCALE GENOMIC DNA]</scope>
    <source>
        <tissue evidence="1">Muscle</tissue>
    </source>
</reference>
<gene>
    <name evidence="1" type="ORF">E2C01_071778</name>
</gene>
<protein>
    <submittedName>
        <fullName evidence="1">Uncharacterized protein</fullName>
    </submittedName>
</protein>
<sequence length="146" mass="16761">MRLALSFTWRVYGGSTLLQVRENHNERHHVGKKRCSPHKHIRNFNVIPSFISNFFKESVKTKVEGRGTSFPSTVSLPMPRRRFLAPRRSTQLHAAQSLELQETPRSTGTRLDVTTSEKLKSLAEKGWQAGQRDVTPRPGVLWKWKG</sequence>
<evidence type="ECO:0000313" key="1">
    <source>
        <dbReference type="EMBL" id="MPC77326.1"/>
    </source>
</evidence>
<dbReference type="AlphaFoldDB" id="A0A5B7I5Y3"/>
<name>A0A5B7I5Y3_PORTR</name>